<proteinExistence type="predicted"/>
<dbReference type="AlphaFoldDB" id="R4WPT5"/>
<dbReference type="EMBL" id="AP013060">
    <property type="protein sequence ID" value="BAN26683.1"/>
    <property type="molecule type" value="Genomic_DNA"/>
</dbReference>
<evidence type="ECO:0000313" key="1">
    <source>
        <dbReference type="EMBL" id="BAN26683.1"/>
    </source>
</evidence>
<dbReference type="KEGG" id="buo:BRPE64_CCDS06000"/>
<reference evidence="1 2" key="2">
    <citation type="journal article" date="2018" name="Int. J. Syst. Evol. Microbiol.">
        <title>Burkholderia insecticola sp. nov., a gut symbiotic bacterium of the bean bug Riptortus pedestris.</title>
        <authorList>
            <person name="Takeshita K."/>
            <person name="Tamaki H."/>
            <person name="Ohbayashi T."/>
            <person name="Meng X.-Y."/>
            <person name="Sone T."/>
            <person name="Mitani Y."/>
            <person name="Peeters C."/>
            <person name="Kikuchi Y."/>
            <person name="Vandamme P."/>
        </authorList>
    </citation>
    <scope>NUCLEOTIDE SEQUENCE [LARGE SCALE GENOMIC DNA]</scope>
    <source>
        <strain evidence="1">RPE64</strain>
    </source>
</reference>
<gene>
    <name evidence="1" type="ORF">BRPE64_CCDS06000</name>
</gene>
<accession>R4WPT5</accession>
<evidence type="ECO:0000313" key="2">
    <source>
        <dbReference type="Proteomes" id="UP000013966"/>
    </source>
</evidence>
<protein>
    <submittedName>
        <fullName evidence="1">Uncharacterized protein</fullName>
    </submittedName>
</protein>
<reference evidence="1 2" key="1">
    <citation type="journal article" date="2013" name="Genome Announc.">
        <title>Complete Genome Sequence of Burkholderia sp. Strain RPE64, Bacterial Symbiont of the Bean Bug Riptortus pedestris.</title>
        <authorList>
            <person name="Shibata T.F."/>
            <person name="Maeda T."/>
            <person name="Nikoh N."/>
            <person name="Yamaguchi K."/>
            <person name="Oshima K."/>
            <person name="Hattori M."/>
            <person name="Nishiyama T."/>
            <person name="Hasebe M."/>
            <person name="Fukatsu T."/>
            <person name="Kikuchi Y."/>
            <person name="Shigenobu S."/>
        </authorList>
    </citation>
    <scope>NUCLEOTIDE SEQUENCE [LARGE SCALE GENOMIC DNA]</scope>
</reference>
<organism evidence="1 2">
    <name type="scientific">Caballeronia insecticola</name>
    <dbReference type="NCBI Taxonomy" id="758793"/>
    <lineage>
        <taxon>Bacteria</taxon>
        <taxon>Pseudomonadati</taxon>
        <taxon>Pseudomonadota</taxon>
        <taxon>Betaproteobacteria</taxon>
        <taxon>Burkholderiales</taxon>
        <taxon>Burkholderiaceae</taxon>
        <taxon>Caballeronia</taxon>
    </lineage>
</organism>
<dbReference type="HOGENOM" id="CLU_3266885_0_0_4"/>
<keyword evidence="2" id="KW-1185">Reference proteome</keyword>
<sequence>MAHRHDSLYIQTLTSDEHVDPLVAIALRFDAEQVSRLQLHG</sequence>
<name>R4WPT5_9BURK</name>
<dbReference type="Proteomes" id="UP000013966">
    <property type="component" value="Chromosome 3"/>
</dbReference>